<dbReference type="InterPro" id="IPR036388">
    <property type="entry name" value="WH-like_DNA-bd_sf"/>
</dbReference>
<evidence type="ECO:0000256" key="1">
    <source>
        <dbReference type="ARBA" id="ARBA00010641"/>
    </source>
</evidence>
<gene>
    <name evidence="7" type="ORF">MQE36_15970</name>
</gene>
<dbReference type="Proteomes" id="UP000829476">
    <property type="component" value="Chromosome"/>
</dbReference>
<dbReference type="InterPro" id="IPR013324">
    <property type="entry name" value="RNA_pol_sigma_r3/r4-like"/>
</dbReference>
<dbReference type="EMBL" id="CP094326">
    <property type="protein sequence ID" value="UNY98564.1"/>
    <property type="molecule type" value="Genomic_DNA"/>
</dbReference>
<dbReference type="InterPro" id="IPR039425">
    <property type="entry name" value="RNA_pol_sigma-70-like"/>
</dbReference>
<dbReference type="SUPFAM" id="SSF88946">
    <property type="entry name" value="Sigma2 domain of RNA polymerase sigma factors"/>
    <property type="match status" value="1"/>
</dbReference>
<evidence type="ECO:0000256" key="2">
    <source>
        <dbReference type="ARBA" id="ARBA00023015"/>
    </source>
</evidence>
<protein>
    <submittedName>
        <fullName evidence="7">RNA polymerase sigma-70 factor</fullName>
    </submittedName>
</protein>
<evidence type="ECO:0000313" key="8">
    <source>
        <dbReference type="Proteomes" id="UP000829476"/>
    </source>
</evidence>
<dbReference type="SUPFAM" id="SSF88659">
    <property type="entry name" value="Sigma3 and sigma4 domains of RNA polymerase sigma factors"/>
    <property type="match status" value="1"/>
</dbReference>
<feature type="domain" description="RNA polymerase sigma-70 region 2" evidence="5">
    <location>
        <begin position="27"/>
        <end position="92"/>
    </location>
</feature>
<feature type="domain" description="RNA polymerase sigma factor 70 region 4 type 2" evidence="6">
    <location>
        <begin position="123"/>
        <end position="174"/>
    </location>
</feature>
<dbReference type="Pfam" id="PF08281">
    <property type="entry name" value="Sigma70_r4_2"/>
    <property type="match status" value="1"/>
</dbReference>
<evidence type="ECO:0000256" key="4">
    <source>
        <dbReference type="ARBA" id="ARBA00023163"/>
    </source>
</evidence>
<name>A0ABY3YL55_9FLAO</name>
<keyword evidence="8" id="KW-1185">Reference proteome</keyword>
<keyword evidence="3" id="KW-0731">Sigma factor</keyword>
<comment type="similarity">
    <text evidence="1">Belongs to the sigma-70 factor family. ECF subfamily.</text>
</comment>
<dbReference type="PANTHER" id="PTHR43133">
    <property type="entry name" value="RNA POLYMERASE ECF-TYPE SIGMA FACTO"/>
    <property type="match status" value="1"/>
</dbReference>
<accession>A0ABY3YL55</accession>
<dbReference type="InterPro" id="IPR014284">
    <property type="entry name" value="RNA_pol_sigma-70_dom"/>
</dbReference>
<reference evidence="7 8" key="1">
    <citation type="journal article" date="2018" name="Int. J. Syst. Evol. Microbiol.">
        <title>Zhouia spongiae sp. nov., isolated from a marine sponge.</title>
        <authorList>
            <person name="Zhuang L."/>
            <person name="Lin B."/>
            <person name="Qin F."/>
            <person name="Luo L."/>
        </authorList>
    </citation>
    <scope>NUCLEOTIDE SEQUENCE [LARGE SCALE GENOMIC DNA]</scope>
    <source>
        <strain evidence="7 8">HN-Y44</strain>
    </source>
</reference>
<dbReference type="InterPro" id="IPR007627">
    <property type="entry name" value="RNA_pol_sigma70_r2"/>
</dbReference>
<dbReference type="CDD" id="cd06171">
    <property type="entry name" value="Sigma70_r4"/>
    <property type="match status" value="1"/>
</dbReference>
<dbReference type="InterPro" id="IPR014327">
    <property type="entry name" value="RNA_pol_sigma70_bacteroid"/>
</dbReference>
<dbReference type="RefSeq" id="WP_242936970.1">
    <property type="nucleotide sequence ID" value="NZ_CP094326.1"/>
</dbReference>
<dbReference type="Pfam" id="PF04542">
    <property type="entry name" value="Sigma70_r2"/>
    <property type="match status" value="1"/>
</dbReference>
<evidence type="ECO:0000259" key="6">
    <source>
        <dbReference type="Pfam" id="PF08281"/>
    </source>
</evidence>
<keyword evidence="4" id="KW-0804">Transcription</keyword>
<keyword evidence="2" id="KW-0805">Transcription regulation</keyword>
<dbReference type="NCBIfam" id="TIGR02985">
    <property type="entry name" value="Sig70_bacteroi1"/>
    <property type="match status" value="1"/>
</dbReference>
<dbReference type="InterPro" id="IPR013325">
    <property type="entry name" value="RNA_pol_sigma_r2"/>
</dbReference>
<sequence>MEVGSTNSKNLIIYLRRGDELAYNLLVDIFYSKLKIYAKKLTSDDQIASDIVQNVFIRTWEYRERLNSELNLKNYLYKSVYNEFINQYRKDKPFLPLEKEYITSLNDFAENKTEEDLNTLIELLNKEIDKLPPKCRQVFKLSKEEGLTNEEIASYLNVSTKNVESLITRAYKTLRSGLKGKRKIFLIFISSFIKKTFLKRTNVL</sequence>
<dbReference type="InterPro" id="IPR013249">
    <property type="entry name" value="RNA_pol_sigma70_r4_t2"/>
</dbReference>
<dbReference type="Gene3D" id="1.10.1740.10">
    <property type="match status" value="1"/>
</dbReference>
<evidence type="ECO:0000313" key="7">
    <source>
        <dbReference type="EMBL" id="UNY98564.1"/>
    </source>
</evidence>
<organism evidence="7 8">
    <name type="scientific">Zhouia spongiae</name>
    <dbReference type="NCBI Taxonomy" id="2202721"/>
    <lineage>
        <taxon>Bacteria</taxon>
        <taxon>Pseudomonadati</taxon>
        <taxon>Bacteroidota</taxon>
        <taxon>Flavobacteriia</taxon>
        <taxon>Flavobacteriales</taxon>
        <taxon>Flavobacteriaceae</taxon>
        <taxon>Zhouia</taxon>
    </lineage>
</organism>
<evidence type="ECO:0000259" key="5">
    <source>
        <dbReference type="Pfam" id="PF04542"/>
    </source>
</evidence>
<evidence type="ECO:0000256" key="3">
    <source>
        <dbReference type="ARBA" id="ARBA00023082"/>
    </source>
</evidence>
<dbReference type="PANTHER" id="PTHR43133:SF46">
    <property type="entry name" value="RNA POLYMERASE SIGMA-70 FACTOR ECF SUBFAMILY"/>
    <property type="match status" value="1"/>
</dbReference>
<dbReference type="Gene3D" id="1.10.10.10">
    <property type="entry name" value="Winged helix-like DNA-binding domain superfamily/Winged helix DNA-binding domain"/>
    <property type="match status" value="1"/>
</dbReference>
<proteinExistence type="inferred from homology"/>
<dbReference type="NCBIfam" id="TIGR02937">
    <property type="entry name" value="sigma70-ECF"/>
    <property type="match status" value="1"/>
</dbReference>